<comment type="caution">
    <text evidence="2">The sequence shown here is derived from an EMBL/GenBank/DDBJ whole genome shotgun (WGS) entry which is preliminary data.</text>
</comment>
<reference evidence="3" key="1">
    <citation type="journal article" date="2019" name="Int. J. Syst. Evol. Microbiol.">
        <title>The Global Catalogue of Microorganisms (GCM) 10K type strain sequencing project: providing services to taxonomists for standard genome sequencing and annotation.</title>
        <authorList>
            <consortium name="The Broad Institute Genomics Platform"/>
            <consortium name="The Broad Institute Genome Sequencing Center for Infectious Disease"/>
            <person name="Wu L."/>
            <person name="Ma J."/>
        </authorList>
    </citation>
    <scope>NUCLEOTIDE SEQUENCE [LARGE SCALE GENOMIC DNA]</scope>
    <source>
        <strain evidence="3">JCM 4505</strain>
    </source>
</reference>
<evidence type="ECO:0000313" key="2">
    <source>
        <dbReference type="EMBL" id="GAA0303564.1"/>
    </source>
</evidence>
<dbReference type="EMBL" id="BAAABV010000023">
    <property type="protein sequence ID" value="GAA0303564.1"/>
    <property type="molecule type" value="Genomic_DNA"/>
</dbReference>
<proteinExistence type="predicted"/>
<gene>
    <name evidence="2" type="ORF">GCM10010302_47640</name>
</gene>
<organism evidence="2 3">
    <name type="scientific">Streptomyces polychromogenes</name>
    <dbReference type="NCBI Taxonomy" id="67342"/>
    <lineage>
        <taxon>Bacteria</taxon>
        <taxon>Bacillati</taxon>
        <taxon>Actinomycetota</taxon>
        <taxon>Actinomycetes</taxon>
        <taxon>Kitasatosporales</taxon>
        <taxon>Streptomycetaceae</taxon>
        <taxon>Streptomyces</taxon>
    </lineage>
</organism>
<protein>
    <submittedName>
        <fullName evidence="2">Uncharacterized protein</fullName>
    </submittedName>
</protein>
<sequence>MRSWWRPGHSQPEAEAAGATTSEAVRAEATAVAARRAFFMPSRLRAPGEPDVNGTWLEPAAAKASGKTCH</sequence>
<feature type="region of interest" description="Disordered" evidence="1">
    <location>
        <begin position="45"/>
        <end position="70"/>
    </location>
</feature>
<evidence type="ECO:0000256" key="1">
    <source>
        <dbReference type="SAM" id="MobiDB-lite"/>
    </source>
</evidence>
<keyword evidence="3" id="KW-1185">Reference proteome</keyword>
<dbReference type="Proteomes" id="UP001501867">
    <property type="component" value="Unassembled WGS sequence"/>
</dbReference>
<evidence type="ECO:0000313" key="3">
    <source>
        <dbReference type="Proteomes" id="UP001501867"/>
    </source>
</evidence>
<name>A0ABP3F9A1_9ACTN</name>
<feature type="region of interest" description="Disordered" evidence="1">
    <location>
        <begin position="1"/>
        <end position="23"/>
    </location>
</feature>
<feature type="compositionally biased region" description="Low complexity" evidence="1">
    <location>
        <begin position="13"/>
        <end position="23"/>
    </location>
</feature>
<accession>A0ABP3F9A1</accession>